<organism evidence="6 7">
    <name type="scientific">Camellia sinensis</name>
    <name type="common">Tea plant</name>
    <name type="synonym">Thea sinensis</name>
    <dbReference type="NCBI Taxonomy" id="4442"/>
    <lineage>
        <taxon>Eukaryota</taxon>
        <taxon>Viridiplantae</taxon>
        <taxon>Streptophyta</taxon>
        <taxon>Embryophyta</taxon>
        <taxon>Tracheophyta</taxon>
        <taxon>Spermatophyta</taxon>
        <taxon>Magnoliopsida</taxon>
        <taxon>eudicotyledons</taxon>
        <taxon>Gunneridae</taxon>
        <taxon>Pentapetalae</taxon>
        <taxon>asterids</taxon>
        <taxon>Ericales</taxon>
        <taxon>Theaceae</taxon>
        <taxon>Camellia</taxon>
    </lineage>
</organism>
<dbReference type="GO" id="GO:0009813">
    <property type="term" value="P:flavonoid biosynthetic process"/>
    <property type="evidence" value="ECO:0007669"/>
    <property type="project" value="UniProtKB-KW"/>
</dbReference>
<dbReference type="PROSITE" id="PS00375">
    <property type="entry name" value="UDPGT"/>
    <property type="match status" value="1"/>
</dbReference>
<dbReference type="Proteomes" id="UP000593564">
    <property type="component" value="Unassembled WGS sequence"/>
</dbReference>
<dbReference type="Gene3D" id="3.10.10.10">
    <property type="entry name" value="HIV Type 1 Reverse Transcriptase, subunit A, domain 1"/>
    <property type="match status" value="1"/>
</dbReference>
<evidence type="ECO:0000256" key="2">
    <source>
        <dbReference type="ARBA" id="ARBA00022676"/>
    </source>
</evidence>
<evidence type="ECO:0000256" key="5">
    <source>
        <dbReference type="SAM" id="MobiDB-lite"/>
    </source>
</evidence>
<comment type="caution">
    <text evidence="6">The sequence shown here is derived from an EMBL/GenBank/DDBJ whole genome shotgun (WGS) entry which is preliminary data.</text>
</comment>
<dbReference type="GO" id="GO:0080043">
    <property type="term" value="F:quercetin 3-O-glucosyltransferase activity"/>
    <property type="evidence" value="ECO:0007669"/>
    <property type="project" value="TreeGrafter"/>
</dbReference>
<dbReference type="InterPro" id="IPR035595">
    <property type="entry name" value="UDP_glycos_trans_CS"/>
</dbReference>
<gene>
    <name evidence="6" type="ORF">HYC85_024607</name>
</gene>
<evidence type="ECO:0000256" key="1">
    <source>
        <dbReference type="ARBA" id="ARBA00009995"/>
    </source>
</evidence>
<dbReference type="InterPro" id="IPR002213">
    <property type="entry name" value="UDP_glucos_trans"/>
</dbReference>
<feature type="compositionally biased region" description="Basic and acidic residues" evidence="5">
    <location>
        <begin position="586"/>
        <end position="595"/>
    </location>
</feature>
<dbReference type="FunFam" id="3.40.50.2000:FF:000101">
    <property type="entry name" value="Glycosyltransferase"/>
    <property type="match status" value="1"/>
</dbReference>
<evidence type="ECO:0000256" key="4">
    <source>
        <dbReference type="ARBA" id="ARBA00023241"/>
    </source>
</evidence>
<feature type="region of interest" description="Disordered" evidence="5">
    <location>
        <begin position="540"/>
        <end position="595"/>
    </location>
</feature>
<name>A0A7J7GB01_CAMSI</name>
<keyword evidence="3" id="KW-0808">Transferase</keyword>
<comment type="similarity">
    <text evidence="1">Belongs to the UDP-glycosyltransferase family.</text>
</comment>
<evidence type="ECO:0000313" key="7">
    <source>
        <dbReference type="Proteomes" id="UP000593564"/>
    </source>
</evidence>
<dbReference type="Gene3D" id="3.40.50.2000">
    <property type="entry name" value="Glycogen Phosphorylase B"/>
    <property type="match status" value="2"/>
</dbReference>
<evidence type="ECO:0000313" key="6">
    <source>
        <dbReference type="EMBL" id="KAF5937101.1"/>
    </source>
</evidence>
<keyword evidence="7" id="KW-1185">Reference proteome</keyword>
<dbReference type="AlphaFoldDB" id="A0A7J7GB01"/>
<keyword evidence="4" id="KW-0284">Flavonoid biosynthesis</keyword>
<keyword evidence="2" id="KW-0328">Glycosyltransferase</keyword>
<reference evidence="7" key="1">
    <citation type="journal article" date="2020" name="Nat. Commun.">
        <title>Genome assembly of wild tea tree DASZ reveals pedigree and selection history of tea varieties.</title>
        <authorList>
            <person name="Zhang W."/>
            <person name="Zhang Y."/>
            <person name="Qiu H."/>
            <person name="Guo Y."/>
            <person name="Wan H."/>
            <person name="Zhang X."/>
            <person name="Scossa F."/>
            <person name="Alseekh S."/>
            <person name="Zhang Q."/>
            <person name="Wang P."/>
            <person name="Xu L."/>
            <person name="Schmidt M.H."/>
            <person name="Jia X."/>
            <person name="Li D."/>
            <person name="Zhu A."/>
            <person name="Guo F."/>
            <person name="Chen W."/>
            <person name="Ni D."/>
            <person name="Usadel B."/>
            <person name="Fernie A.R."/>
            <person name="Wen W."/>
        </authorList>
    </citation>
    <scope>NUCLEOTIDE SEQUENCE [LARGE SCALE GENOMIC DNA]</scope>
    <source>
        <strain evidence="7">cv. G240</strain>
    </source>
</reference>
<evidence type="ECO:0000256" key="3">
    <source>
        <dbReference type="ARBA" id="ARBA00022679"/>
    </source>
</evidence>
<dbReference type="SUPFAM" id="SSF56672">
    <property type="entry name" value="DNA/RNA polymerases"/>
    <property type="match status" value="1"/>
</dbReference>
<dbReference type="SUPFAM" id="SSF53756">
    <property type="entry name" value="UDP-Glycosyltransferase/glycogen phosphorylase"/>
    <property type="match status" value="1"/>
</dbReference>
<reference evidence="6 7" key="2">
    <citation type="submission" date="2020-07" db="EMBL/GenBank/DDBJ databases">
        <title>Genome assembly of wild tea tree DASZ reveals pedigree and selection history of tea varieties.</title>
        <authorList>
            <person name="Zhang W."/>
        </authorList>
    </citation>
    <scope>NUCLEOTIDE SEQUENCE [LARGE SCALE GENOMIC DNA]</scope>
    <source>
        <strain evidence="7">cv. G240</strain>
        <tissue evidence="6">Leaf</tissue>
    </source>
</reference>
<dbReference type="InterPro" id="IPR043502">
    <property type="entry name" value="DNA/RNA_pol_sf"/>
</dbReference>
<evidence type="ECO:0008006" key="8">
    <source>
        <dbReference type="Google" id="ProtNLM"/>
    </source>
</evidence>
<dbReference type="CDD" id="cd03784">
    <property type="entry name" value="GT1_Gtf-like"/>
    <property type="match status" value="1"/>
</dbReference>
<sequence length="960" mass="105955">MTAMEKKEEIHVLTVAFSSQGHINPMLRLAKRLHSKGLHVTLATTEIARHRMLTSSSATTTAVAANSIDGISLAFFSDGLSLDYDRKANLDHYMDSLGRAGPANLSSIILHHHSHGGRKFSCIVTNPFIPWAADVAAEHGIPCALLWIQPCSLYSIYYRFYNHLNQFPSSANPNMSVELPGLPLLNTEDLPSFVLPSNPFGSFPKLFCGLFQNMKKMKWVLANSFHELESQSIDSMFDIHPVLPIGPLVPPSILGEDQAVDAGVEMWKSEDNCIEWLDQRQPNSVIYVSFGSVVILSPLQMESIATGLKNCNRPFLWVVKKSDYTAKEGEGQLPLGFLEETKGRGLVVQWSPQIKVLMNPAVGCFLTHCGWNSMLETIAAGVPVIAYPQWTDQPTNAKLMAEVLRVGVRLRPNQDGVVTNEEVERRIEDVMCGPEAEEFRENAAELKVAARVAVADGGSSDRNIQLFEPLDSKLTDHTDRTTMGLSVAAGGGGGVNMASGDCEIQTLDREGERRYGSMEMEKWNITDPTFKNINVLKNITDPESRSASSTPNRSTSLRSAPPPPLLPSTPARASFSDCRGGSAGDARTDGSGRSDRIFEVSSRGVRGSVLCGLRFGFDPPASMRFRKKSTRNRPQCGLRFVRIGFVDVRAVAGETVDNGLVLILPQSGPIRTMLTPNARLGLVGYGWVYQVVSLARPAAAAIARLDLSEGVTSPNNLFLDEAKATIQLEPIRVLFDIGVSRCFVTTSLSRPIRVENPLGGAVTLYEMCKDFEIDFVGRVLYADLIVLVFEGFTIILGMDWLQKLFGRTVNIDILSMPRLTHTSSDGEESVMTSFLCSVEIPKQDISEVDVVYEFEDVFQEIPGPPPRQVVEFRIDLVLGIAPISKAVYKMATKELVNMKKQLEEMLQKGFIRSSNSPWRAPAIFVSKKDGTLLMCIDYRELNKVTIKNKYPLPRIDDLFD</sequence>
<dbReference type="CDD" id="cd00303">
    <property type="entry name" value="retropepsin_like"/>
    <property type="match status" value="1"/>
</dbReference>
<dbReference type="PANTHER" id="PTHR11926">
    <property type="entry name" value="GLUCOSYL/GLUCURONOSYL TRANSFERASES"/>
    <property type="match status" value="1"/>
</dbReference>
<dbReference type="Pfam" id="PF08284">
    <property type="entry name" value="RVP_2"/>
    <property type="match status" value="1"/>
</dbReference>
<protein>
    <recommendedName>
        <fullName evidence="8">UDP-glycosyltransferases domain-containing protein</fullName>
    </recommendedName>
</protein>
<accession>A0A7J7GB01</accession>
<dbReference type="EMBL" id="JACBKZ010000012">
    <property type="protein sequence ID" value="KAF5937101.1"/>
    <property type="molecule type" value="Genomic_DNA"/>
</dbReference>
<dbReference type="Pfam" id="PF00201">
    <property type="entry name" value="UDPGT"/>
    <property type="match status" value="1"/>
</dbReference>
<proteinExistence type="inferred from homology"/>
<dbReference type="PANTHER" id="PTHR11926:SF1441">
    <property type="entry name" value="GLYCOSYLTRANSFERASE"/>
    <property type="match status" value="1"/>
</dbReference>
<dbReference type="FunFam" id="3.40.50.2000:FF:000019">
    <property type="entry name" value="Glycosyltransferase"/>
    <property type="match status" value="1"/>
</dbReference>
<dbReference type="GO" id="GO:0080044">
    <property type="term" value="F:quercetin 7-O-glucosyltransferase activity"/>
    <property type="evidence" value="ECO:0007669"/>
    <property type="project" value="TreeGrafter"/>
</dbReference>